<evidence type="ECO:0000256" key="1">
    <source>
        <dbReference type="SAM" id="SignalP"/>
    </source>
</evidence>
<feature type="chain" id="PRO_5008124993" evidence="1">
    <location>
        <begin position="22"/>
        <end position="238"/>
    </location>
</feature>
<reference evidence="2" key="2">
    <citation type="submission" date="2020-05" db="UniProtKB">
        <authorList>
            <consortium name="EnsemblMetazoa"/>
        </authorList>
    </citation>
    <scope>IDENTIFICATION</scope>
    <source>
        <strain evidence="2">ACHKN1017</strain>
    </source>
</reference>
<sequence>MKFVLNSVVIFLAAVFALAHGNEIRCYLCADCNKEVPQIVKCNAKNGLDLNAFSYNPTYPVLTPSTPYWNANPWDPMLTPPTYPPLGNQNNNPWNPLLTPPPLVGGNNGDAWYPGYPIITPPPLNGGGNQLYPWDPLLTPPPLVGGGSTAWYPGNPILTPPTTYYPFGKVKRQLKGQKRFVCATIQSKGKDLRADIVHRRGCAEIEGYAVGVCDQGQIPVMEGGIASCKVCGHSLCNE</sequence>
<dbReference type="EnsemblMetazoa" id="ACHR004299-RA">
    <property type="protein sequence ID" value="ACHR004299-PA"/>
    <property type="gene ID" value="ACHR004299"/>
</dbReference>
<organism evidence="2 3">
    <name type="scientific">Anopheles christyi</name>
    <dbReference type="NCBI Taxonomy" id="43041"/>
    <lineage>
        <taxon>Eukaryota</taxon>
        <taxon>Metazoa</taxon>
        <taxon>Ecdysozoa</taxon>
        <taxon>Arthropoda</taxon>
        <taxon>Hexapoda</taxon>
        <taxon>Insecta</taxon>
        <taxon>Pterygota</taxon>
        <taxon>Neoptera</taxon>
        <taxon>Endopterygota</taxon>
        <taxon>Diptera</taxon>
        <taxon>Nematocera</taxon>
        <taxon>Culicoidea</taxon>
        <taxon>Culicidae</taxon>
        <taxon>Anophelinae</taxon>
        <taxon>Anopheles</taxon>
    </lineage>
</organism>
<keyword evidence="1" id="KW-0732">Signal</keyword>
<dbReference type="AlphaFoldDB" id="A0A182K0L7"/>
<dbReference type="Proteomes" id="UP000075881">
    <property type="component" value="Unassembled WGS sequence"/>
</dbReference>
<evidence type="ECO:0000313" key="2">
    <source>
        <dbReference type="EnsemblMetazoa" id="ACHR004299-PA"/>
    </source>
</evidence>
<protein>
    <submittedName>
        <fullName evidence="2">Uncharacterized protein</fullName>
    </submittedName>
</protein>
<keyword evidence="3" id="KW-1185">Reference proteome</keyword>
<dbReference type="STRING" id="43041.A0A182K0L7"/>
<name>A0A182K0L7_9DIPT</name>
<dbReference type="VEuPathDB" id="VectorBase:ACHR004299"/>
<proteinExistence type="predicted"/>
<reference evidence="3" key="1">
    <citation type="submission" date="2013-03" db="EMBL/GenBank/DDBJ databases">
        <title>The Genome Sequence of Anopheles christyi ACHKN1017.</title>
        <authorList>
            <consortium name="The Broad Institute Genomics Platform"/>
            <person name="Neafsey D.E."/>
            <person name="Besansky N."/>
            <person name="Walker B."/>
            <person name="Young S.K."/>
            <person name="Zeng Q."/>
            <person name="Gargeya S."/>
            <person name="Fitzgerald M."/>
            <person name="Haas B."/>
            <person name="Abouelleil A."/>
            <person name="Allen A.W."/>
            <person name="Alvarado L."/>
            <person name="Arachchi H.M."/>
            <person name="Berlin A.M."/>
            <person name="Chapman S.B."/>
            <person name="Gainer-Dewar J."/>
            <person name="Goldberg J."/>
            <person name="Griggs A."/>
            <person name="Gujja S."/>
            <person name="Hansen M."/>
            <person name="Howarth C."/>
            <person name="Imamovic A."/>
            <person name="Ireland A."/>
            <person name="Larimer J."/>
            <person name="McCowan C."/>
            <person name="Murphy C."/>
            <person name="Pearson M."/>
            <person name="Poon T.W."/>
            <person name="Priest M."/>
            <person name="Roberts A."/>
            <person name="Saif S."/>
            <person name="Shea T."/>
            <person name="Sisk P."/>
            <person name="Sykes S."/>
            <person name="Wortman J."/>
            <person name="Nusbaum C."/>
            <person name="Birren B."/>
        </authorList>
    </citation>
    <scope>NUCLEOTIDE SEQUENCE [LARGE SCALE GENOMIC DNA]</scope>
    <source>
        <strain evidence="3">ACHKN1017</strain>
    </source>
</reference>
<accession>A0A182K0L7</accession>
<evidence type="ECO:0000313" key="3">
    <source>
        <dbReference type="Proteomes" id="UP000075881"/>
    </source>
</evidence>
<feature type="signal peptide" evidence="1">
    <location>
        <begin position="1"/>
        <end position="21"/>
    </location>
</feature>